<sequence length="314" mass="34702">MPLRYKQKVHLNNGHTRGITAVAFSPKGTYVATAGLDGHVCIWRVSDGKLLYRFSGISPVLSITWTGCEESLLFGTKDGNILLLSVCKALNDFSMRGFWAHKYPVEHLAMSGARVASGAFGELKVWQWRDKEQRFVCQVQLPEPPKTSHNEHKEVIVTSLHWMGSTQQPLLVVTYMFHGVQVFDAKTWQSTRTISLHGKIAHASLSADGKHIAVSNLVRGFDVYRLHDETPVGLMTHEVGKPRPTPILFIHNGRALVGGSLSGKVTIWDLNLGKMHTLNIPSKLVVPSELPTGANHLIDGAPVLALSVRLFIPR</sequence>
<evidence type="ECO:0000256" key="2">
    <source>
        <dbReference type="ARBA" id="ARBA00022737"/>
    </source>
</evidence>
<dbReference type="PANTHER" id="PTHR22847:SF637">
    <property type="entry name" value="WD REPEAT DOMAIN 5B"/>
    <property type="match status" value="1"/>
</dbReference>
<dbReference type="SMART" id="SM00320">
    <property type="entry name" value="WD40"/>
    <property type="match status" value="4"/>
</dbReference>
<gene>
    <name evidence="4" type="ORF">L227DRAFT_513594</name>
</gene>
<evidence type="ECO:0000256" key="1">
    <source>
        <dbReference type="ARBA" id="ARBA00022574"/>
    </source>
</evidence>
<dbReference type="Proteomes" id="UP000313359">
    <property type="component" value="Unassembled WGS sequence"/>
</dbReference>
<evidence type="ECO:0000313" key="5">
    <source>
        <dbReference type="Proteomes" id="UP000313359"/>
    </source>
</evidence>
<keyword evidence="1 3" id="KW-0853">WD repeat</keyword>
<dbReference type="GO" id="GO:1990234">
    <property type="term" value="C:transferase complex"/>
    <property type="evidence" value="ECO:0007669"/>
    <property type="project" value="UniProtKB-ARBA"/>
</dbReference>
<organism evidence="4 5">
    <name type="scientific">Lentinus tigrinus ALCF2SS1-6</name>
    <dbReference type="NCBI Taxonomy" id="1328759"/>
    <lineage>
        <taxon>Eukaryota</taxon>
        <taxon>Fungi</taxon>
        <taxon>Dikarya</taxon>
        <taxon>Basidiomycota</taxon>
        <taxon>Agaricomycotina</taxon>
        <taxon>Agaricomycetes</taxon>
        <taxon>Polyporales</taxon>
        <taxon>Polyporaceae</taxon>
        <taxon>Lentinus</taxon>
    </lineage>
</organism>
<keyword evidence="5" id="KW-1185">Reference proteome</keyword>
<accession>A0A5C2RQ54</accession>
<evidence type="ECO:0000313" key="4">
    <source>
        <dbReference type="EMBL" id="RPD53261.1"/>
    </source>
</evidence>
<protein>
    <submittedName>
        <fullName evidence="4">WD40 repeat-like protein</fullName>
    </submittedName>
</protein>
<feature type="repeat" description="WD" evidence="3">
    <location>
        <begin position="12"/>
        <end position="53"/>
    </location>
</feature>
<dbReference type="InterPro" id="IPR036322">
    <property type="entry name" value="WD40_repeat_dom_sf"/>
</dbReference>
<dbReference type="Pfam" id="PF00400">
    <property type="entry name" value="WD40"/>
    <property type="match status" value="1"/>
</dbReference>
<dbReference type="OrthoDB" id="3238562at2759"/>
<proteinExistence type="predicted"/>
<dbReference type="PANTHER" id="PTHR22847">
    <property type="entry name" value="WD40 REPEAT PROTEIN"/>
    <property type="match status" value="1"/>
</dbReference>
<dbReference type="InterPro" id="IPR015943">
    <property type="entry name" value="WD40/YVTN_repeat-like_dom_sf"/>
</dbReference>
<dbReference type="PROSITE" id="PS50294">
    <property type="entry name" value="WD_REPEATS_REGION"/>
    <property type="match status" value="1"/>
</dbReference>
<name>A0A5C2RQ54_9APHY</name>
<dbReference type="PROSITE" id="PS50082">
    <property type="entry name" value="WD_REPEATS_2"/>
    <property type="match status" value="1"/>
</dbReference>
<dbReference type="AlphaFoldDB" id="A0A5C2RQ54"/>
<dbReference type="STRING" id="1328759.A0A5C2RQ54"/>
<dbReference type="InterPro" id="IPR001680">
    <property type="entry name" value="WD40_rpt"/>
</dbReference>
<dbReference type="Gene3D" id="2.130.10.10">
    <property type="entry name" value="YVTN repeat-like/Quinoprotein amine dehydrogenase"/>
    <property type="match status" value="1"/>
</dbReference>
<dbReference type="SUPFAM" id="SSF50978">
    <property type="entry name" value="WD40 repeat-like"/>
    <property type="match status" value="1"/>
</dbReference>
<evidence type="ECO:0000256" key="3">
    <source>
        <dbReference type="PROSITE-ProRule" id="PRU00221"/>
    </source>
</evidence>
<dbReference type="EMBL" id="ML122326">
    <property type="protein sequence ID" value="RPD53261.1"/>
    <property type="molecule type" value="Genomic_DNA"/>
</dbReference>
<reference evidence="4" key="1">
    <citation type="journal article" date="2018" name="Genome Biol. Evol.">
        <title>Genomics and development of Lentinus tigrinus, a white-rot wood-decaying mushroom with dimorphic fruiting bodies.</title>
        <authorList>
            <person name="Wu B."/>
            <person name="Xu Z."/>
            <person name="Knudson A."/>
            <person name="Carlson A."/>
            <person name="Chen N."/>
            <person name="Kovaka S."/>
            <person name="LaButti K."/>
            <person name="Lipzen A."/>
            <person name="Pennachio C."/>
            <person name="Riley R."/>
            <person name="Schakwitz W."/>
            <person name="Umezawa K."/>
            <person name="Ohm R.A."/>
            <person name="Grigoriev I.V."/>
            <person name="Nagy L.G."/>
            <person name="Gibbons J."/>
            <person name="Hibbett D."/>
        </authorList>
    </citation>
    <scope>NUCLEOTIDE SEQUENCE [LARGE SCALE GENOMIC DNA]</scope>
    <source>
        <strain evidence="4">ALCF2SS1-6</strain>
    </source>
</reference>
<keyword evidence="2" id="KW-0677">Repeat</keyword>